<accession>A0ABT8R5F7</accession>
<dbReference type="InterPro" id="IPR000086">
    <property type="entry name" value="NUDIX_hydrolase_dom"/>
</dbReference>
<dbReference type="CDD" id="cd03673">
    <property type="entry name" value="NUDIX_Ap6A_hydrolase"/>
    <property type="match status" value="1"/>
</dbReference>
<evidence type="ECO:0000313" key="4">
    <source>
        <dbReference type="Proteomes" id="UP001168528"/>
    </source>
</evidence>
<dbReference type="Gene3D" id="3.90.79.10">
    <property type="entry name" value="Nucleoside Triphosphate Pyrophosphohydrolase"/>
    <property type="match status" value="1"/>
</dbReference>
<dbReference type="PANTHER" id="PTHR21340:SF0">
    <property type="entry name" value="BIS(5'-NUCLEOSYL)-TETRAPHOSPHATASE [ASYMMETRICAL]"/>
    <property type="match status" value="1"/>
</dbReference>
<keyword evidence="4" id="KW-1185">Reference proteome</keyword>
<reference evidence="3" key="1">
    <citation type="submission" date="2023-07" db="EMBL/GenBank/DDBJ databases">
        <title>The genome sequence of Rhodocytophaga aerolata KACC 12507.</title>
        <authorList>
            <person name="Zhang X."/>
        </authorList>
    </citation>
    <scope>NUCLEOTIDE SEQUENCE</scope>
    <source>
        <strain evidence="3">KACC 12507</strain>
    </source>
</reference>
<evidence type="ECO:0000259" key="2">
    <source>
        <dbReference type="PROSITE" id="PS51462"/>
    </source>
</evidence>
<dbReference type="Pfam" id="PF00293">
    <property type="entry name" value="NUDIX"/>
    <property type="match status" value="1"/>
</dbReference>
<organism evidence="3 4">
    <name type="scientific">Rhodocytophaga aerolata</name>
    <dbReference type="NCBI Taxonomy" id="455078"/>
    <lineage>
        <taxon>Bacteria</taxon>
        <taxon>Pseudomonadati</taxon>
        <taxon>Bacteroidota</taxon>
        <taxon>Cytophagia</taxon>
        <taxon>Cytophagales</taxon>
        <taxon>Rhodocytophagaceae</taxon>
        <taxon>Rhodocytophaga</taxon>
    </lineage>
</organism>
<dbReference type="PANTHER" id="PTHR21340">
    <property type="entry name" value="DIADENOSINE 5,5-P1,P4-TETRAPHOSPHATE PYROPHOSPHOHYDROLASE MUTT"/>
    <property type="match status" value="1"/>
</dbReference>
<comment type="caution">
    <text evidence="3">The sequence shown here is derived from an EMBL/GenBank/DDBJ whole genome shotgun (WGS) entry which is preliminary data.</text>
</comment>
<dbReference type="InterPro" id="IPR015797">
    <property type="entry name" value="NUDIX_hydrolase-like_dom_sf"/>
</dbReference>
<dbReference type="InterPro" id="IPR051325">
    <property type="entry name" value="Nudix_hydrolase_domain"/>
</dbReference>
<evidence type="ECO:0000256" key="1">
    <source>
        <dbReference type="ARBA" id="ARBA00022801"/>
    </source>
</evidence>
<dbReference type="InterPro" id="IPR020084">
    <property type="entry name" value="NUDIX_hydrolase_CS"/>
</dbReference>
<dbReference type="Proteomes" id="UP001168528">
    <property type="component" value="Unassembled WGS sequence"/>
</dbReference>
<proteinExistence type="predicted"/>
<sequence length="237" mass="27427">MNLFINDKPVKFIQTDKYLDLANQYSSVVDGKLTAVKAPLLKGHVLVVEPTVVLLYKIFTLMRVKKLKKLQSITFATANKKELVRAVKKHFKIIKAAGGIVSKDDRILLMYRLKKWDLPKGKLDKDEKSKIGAVREVEEECNVKVKLEHKVCSTWHTYMQNGNRIMKKTKWYAMTCLDDSAMKPQLEEDIEQLIWVDPEQAKILLANSYHSINYVVDKYFQQQKALQEGNNNQVGWL</sequence>
<feature type="domain" description="Nudix hydrolase" evidence="2">
    <location>
        <begin position="92"/>
        <end position="220"/>
    </location>
</feature>
<keyword evidence="1" id="KW-0378">Hydrolase</keyword>
<name>A0ABT8R5F7_9BACT</name>
<dbReference type="RefSeq" id="WP_302037956.1">
    <property type="nucleotide sequence ID" value="NZ_JAUKPO010000006.1"/>
</dbReference>
<dbReference type="EMBL" id="JAUKPO010000006">
    <property type="protein sequence ID" value="MDO1447154.1"/>
    <property type="molecule type" value="Genomic_DNA"/>
</dbReference>
<dbReference type="PROSITE" id="PS51462">
    <property type="entry name" value="NUDIX"/>
    <property type="match status" value="1"/>
</dbReference>
<gene>
    <name evidence="3" type="ORF">Q0590_12870</name>
</gene>
<evidence type="ECO:0000313" key="3">
    <source>
        <dbReference type="EMBL" id="MDO1447154.1"/>
    </source>
</evidence>
<protein>
    <submittedName>
        <fullName evidence="3">NUDIX domain-containing protein</fullName>
    </submittedName>
</protein>
<dbReference type="SUPFAM" id="SSF55811">
    <property type="entry name" value="Nudix"/>
    <property type="match status" value="1"/>
</dbReference>
<dbReference type="PROSITE" id="PS00893">
    <property type="entry name" value="NUDIX_BOX"/>
    <property type="match status" value="1"/>
</dbReference>